<dbReference type="Proteomes" id="UP000789920">
    <property type="component" value="Unassembled WGS sequence"/>
</dbReference>
<comment type="caution">
    <text evidence="1">The sequence shown here is derived from an EMBL/GenBank/DDBJ whole genome shotgun (WGS) entry which is preliminary data.</text>
</comment>
<keyword evidence="2" id="KW-1185">Reference proteome</keyword>
<gene>
    <name evidence="1" type="ORF">RPERSI_LOCUS6377</name>
</gene>
<protein>
    <submittedName>
        <fullName evidence="1">4040_t:CDS:1</fullName>
    </submittedName>
</protein>
<proteinExistence type="predicted"/>
<evidence type="ECO:0000313" key="2">
    <source>
        <dbReference type="Proteomes" id="UP000789920"/>
    </source>
</evidence>
<organism evidence="1 2">
    <name type="scientific">Racocetra persica</name>
    <dbReference type="NCBI Taxonomy" id="160502"/>
    <lineage>
        <taxon>Eukaryota</taxon>
        <taxon>Fungi</taxon>
        <taxon>Fungi incertae sedis</taxon>
        <taxon>Mucoromycota</taxon>
        <taxon>Glomeromycotina</taxon>
        <taxon>Glomeromycetes</taxon>
        <taxon>Diversisporales</taxon>
        <taxon>Gigasporaceae</taxon>
        <taxon>Racocetra</taxon>
    </lineage>
</organism>
<evidence type="ECO:0000313" key="1">
    <source>
        <dbReference type="EMBL" id="CAG8612887.1"/>
    </source>
</evidence>
<sequence length="414" mass="47659">DVKLTKENLAFDSPVPKTILRNISFEFSKEFTYIRYTTITCDPDEFVGKKYIIRQNDYNTLNVLSAIRCYQDGIMQDSVRRKPITVHLFEYTTQLIVDNDFKVQGKNNNIPPVQVMFCLKEKNAKKLNSHRWSFNAFAPLLGPKILHSYSFIYLIYPAFNRNSDIGSACGEIKVDLGHRWRNLLNPLVASQNFEYKMSNILDKPFESAWLYFSETMHGSGVSKTEIFEANMYLAEDHILSFELSTTSNPATDPFKGHEDKLFDAARSLYLIIIVIVFICSMGNHPQETKLIYILSVPPIDFRSTSSIQEALKNAAFQDIVITVSLTYLPYLFSSFIHCEPWHITKRDNTNTGNLNDKPEEANKVTIKINVIEKKDIDASYNNIIDELKLKVTKKSNIVMPLQRKMIIIDCLEQI</sequence>
<feature type="non-terminal residue" evidence="1">
    <location>
        <position position="1"/>
    </location>
</feature>
<name>A0ACA9MTU0_9GLOM</name>
<reference evidence="1" key="1">
    <citation type="submission" date="2021-06" db="EMBL/GenBank/DDBJ databases">
        <authorList>
            <person name="Kallberg Y."/>
            <person name="Tangrot J."/>
            <person name="Rosling A."/>
        </authorList>
    </citation>
    <scope>NUCLEOTIDE SEQUENCE</scope>
    <source>
        <strain evidence="1">MA461A</strain>
    </source>
</reference>
<dbReference type="EMBL" id="CAJVQC010010116">
    <property type="protein sequence ID" value="CAG8612887.1"/>
    <property type="molecule type" value="Genomic_DNA"/>
</dbReference>
<accession>A0ACA9MTU0</accession>